<dbReference type="PANTHER" id="PTHR40617">
    <property type="entry name" value="TERPENE CYCLASE ASQC"/>
    <property type="match status" value="1"/>
</dbReference>
<evidence type="ECO:0000313" key="5">
    <source>
        <dbReference type="Proteomes" id="UP000319213"/>
    </source>
</evidence>
<accession>A0A543IPJ2</accession>
<proteinExistence type="predicted"/>
<dbReference type="SUPFAM" id="SSF159245">
    <property type="entry name" value="AttH-like"/>
    <property type="match status" value="1"/>
</dbReference>
<feature type="region of interest" description="Disordered" evidence="1">
    <location>
        <begin position="31"/>
        <end position="50"/>
    </location>
</feature>
<name>A0A543IPJ2_9ACTN</name>
<comment type="caution">
    <text evidence="4">The sequence shown here is derived from an EMBL/GenBank/DDBJ whole genome shotgun (WGS) entry which is preliminary data.</text>
</comment>
<dbReference type="RefSeq" id="WP_142262051.1">
    <property type="nucleotide sequence ID" value="NZ_BMPV01000002.1"/>
</dbReference>
<dbReference type="AlphaFoldDB" id="A0A543IPJ2"/>
<dbReference type="EMBL" id="VFPQ01000002">
    <property type="protein sequence ID" value="TQM72497.1"/>
    <property type="molecule type" value="Genomic_DNA"/>
</dbReference>
<gene>
    <name evidence="4" type="ORF">FHX40_4641</name>
</gene>
<keyword evidence="2" id="KW-0732">Signal</keyword>
<dbReference type="PANTHER" id="PTHR40617:SF1">
    <property type="entry name" value="ATTH DOMAIN-CONTAINING PROTEIN-RELATED"/>
    <property type="match status" value="1"/>
</dbReference>
<feature type="signal peptide" evidence="2">
    <location>
        <begin position="1"/>
        <end position="29"/>
    </location>
</feature>
<feature type="chain" id="PRO_5021820625" evidence="2">
    <location>
        <begin position="30"/>
        <end position="359"/>
    </location>
</feature>
<keyword evidence="5" id="KW-1185">Reference proteome</keyword>
<evidence type="ECO:0000259" key="3">
    <source>
        <dbReference type="Pfam" id="PF07143"/>
    </source>
</evidence>
<reference evidence="4 5" key="1">
    <citation type="submission" date="2019-06" db="EMBL/GenBank/DDBJ databases">
        <title>Sequencing the genomes of 1000 actinobacteria strains.</title>
        <authorList>
            <person name="Klenk H.-P."/>
        </authorList>
    </citation>
    <scope>NUCLEOTIDE SEQUENCE [LARGE SCALE GENOMIC DNA]</scope>
    <source>
        <strain evidence="4 5">DSM 43186</strain>
    </source>
</reference>
<dbReference type="Pfam" id="PF07143">
    <property type="entry name" value="CrtC"/>
    <property type="match status" value="1"/>
</dbReference>
<evidence type="ECO:0000256" key="1">
    <source>
        <dbReference type="SAM" id="MobiDB-lite"/>
    </source>
</evidence>
<dbReference type="InterPro" id="IPR053112">
    <property type="entry name" value="Fungal_Dehydratase/Hydratase"/>
</dbReference>
<dbReference type="InterPro" id="IPR023374">
    <property type="entry name" value="AttH-like_dom_sf"/>
</dbReference>
<dbReference type="InterPro" id="IPR010791">
    <property type="entry name" value="AttH_dom"/>
</dbReference>
<organism evidence="4 5">
    <name type="scientific">Thermopolyspora flexuosa</name>
    <dbReference type="NCBI Taxonomy" id="103836"/>
    <lineage>
        <taxon>Bacteria</taxon>
        <taxon>Bacillati</taxon>
        <taxon>Actinomycetota</taxon>
        <taxon>Actinomycetes</taxon>
        <taxon>Streptosporangiales</taxon>
        <taxon>Streptosporangiaceae</taxon>
        <taxon>Thermopolyspora</taxon>
    </lineage>
</organism>
<evidence type="ECO:0000256" key="2">
    <source>
        <dbReference type="SAM" id="SignalP"/>
    </source>
</evidence>
<protein>
    <submittedName>
        <fullName evidence="4">Lipocalin-like protein</fullName>
    </submittedName>
</protein>
<dbReference type="Pfam" id="PF17186">
    <property type="entry name" value="Lipocalin_9"/>
    <property type="match status" value="1"/>
</dbReference>
<feature type="domain" description="AttH" evidence="3">
    <location>
        <begin position="95"/>
        <end position="221"/>
    </location>
</feature>
<sequence>MRKTTVLKLSTAAALTALLTTIMTTGGRAAVADTTHPRPAATTSAKGAPTMVDPEADLAAQTPEPEGRWTDNIYFSSRVKAGGQDIGVVVQTVSAHNAQPRIVSFAVTNVTTGWYKNEAIVVDPGDYRWSTTGFEITAPGLKWTGDARRMNVSITVPWGSFNVTARARGPVLHYGGVGAFPLFGRTNHEYAFPDMQTTGTLVIDGKARRVTGRSWLDRQWGVIPDDPNLRWRWTWMNFNMPNGDSLAVWDAVSIHGENSWATVVRRDGTHEVVAVEPLARRADRFYTSSVSGDRYPTRWRIGIPALGTKLTVTVVGPRKQEITQGSGGRLEATTSFTGVHRNTKVSGKNNVRLIGDWKP</sequence>
<evidence type="ECO:0000313" key="4">
    <source>
        <dbReference type="EMBL" id="TQM72497.1"/>
    </source>
</evidence>
<dbReference type="OrthoDB" id="9770826at2"/>
<dbReference type="Proteomes" id="UP000319213">
    <property type="component" value="Unassembled WGS sequence"/>
</dbReference>
<dbReference type="Gene3D" id="2.40.370.10">
    <property type="entry name" value="AttH-like domain"/>
    <property type="match status" value="2"/>
</dbReference>